<comment type="caution">
    <text evidence="2">The sequence shown here is derived from an EMBL/GenBank/DDBJ whole genome shotgun (WGS) entry which is preliminary data.</text>
</comment>
<sequence>MKKHILVLAATLINLIAFGQNTYTKSEKTSFSVHDTDTEFAIKSSFPTNRSERFQKVLMNALGEETKSTGKESYWVEENFTASFSRNGFKAWLDKKKANANQIKLFKKLAEDLQAVLEQPTPPTPPKQPEN</sequence>
<keyword evidence="1" id="KW-0732">Signal</keyword>
<dbReference type="RefSeq" id="WP_138722467.1">
    <property type="nucleotide sequence ID" value="NZ_SSHJ02000005.1"/>
</dbReference>
<protein>
    <submittedName>
        <fullName evidence="2">Uncharacterized protein</fullName>
    </submittedName>
</protein>
<dbReference type="Proteomes" id="UP001517247">
    <property type="component" value="Unassembled WGS sequence"/>
</dbReference>
<gene>
    <name evidence="2" type="ORF">E6A44_007215</name>
</gene>
<name>A0ABW9J498_9SPHI</name>
<evidence type="ECO:0000256" key="1">
    <source>
        <dbReference type="SAM" id="SignalP"/>
    </source>
</evidence>
<reference evidence="2 3" key="1">
    <citation type="submission" date="2024-12" db="EMBL/GenBank/DDBJ databases">
        <authorList>
            <person name="Hu S."/>
        </authorList>
    </citation>
    <scope>NUCLEOTIDE SEQUENCE [LARGE SCALE GENOMIC DNA]</scope>
    <source>
        <strain evidence="2 3">THG-T11</strain>
    </source>
</reference>
<proteinExistence type="predicted"/>
<evidence type="ECO:0000313" key="3">
    <source>
        <dbReference type="Proteomes" id="UP001517247"/>
    </source>
</evidence>
<feature type="chain" id="PRO_5045538674" evidence="1">
    <location>
        <begin position="20"/>
        <end position="131"/>
    </location>
</feature>
<accession>A0ABW9J498</accession>
<dbReference type="EMBL" id="SSHJ02000005">
    <property type="protein sequence ID" value="MFN0255356.1"/>
    <property type="molecule type" value="Genomic_DNA"/>
</dbReference>
<keyword evidence="3" id="KW-1185">Reference proteome</keyword>
<evidence type="ECO:0000313" key="2">
    <source>
        <dbReference type="EMBL" id="MFN0255356.1"/>
    </source>
</evidence>
<feature type="signal peptide" evidence="1">
    <location>
        <begin position="1"/>
        <end position="19"/>
    </location>
</feature>
<organism evidence="2 3">
    <name type="scientific">Pedobacter ureilyticus</name>
    <dbReference type="NCBI Taxonomy" id="1393051"/>
    <lineage>
        <taxon>Bacteria</taxon>
        <taxon>Pseudomonadati</taxon>
        <taxon>Bacteroidota</taxon>
        <taxon>Sphingobacteriia</taxon>
        <taxon>Sphingobacteriales</taxon>
        <taxon>Sphingobacteriaceae</taxon>
        <taxon>Pedobacter</taxon>
    </lineage>
</organism>